<dbReference type="EMBL" id="RCMV01001207">
    <property type="protein sequence ID" value="KAG3209780.1"/>
    <property type="molecule type" value="Genomic_DNA"/>
</dbReference>
<sequence>MRRIAYRSALSRRAPARERRLKLKTNPVLPSLLTRHDSRQPTVKRPKRPVLHTTGLCLYVSQLISIINPCGS</sequence>
<dbReference type="Proteomes" id="UP000735874">
    <property type="component" value="Unassembled WGS sequence"/>
</dbReference>
<evidence type="ECO:0000313" key="6">
    <source>
        <dbReference type="Proteomes" id="UP000735874"/>
    </source>
</evidence>
<dbReference type="Proteomes" id="UP000736787">
    <property type="component" value="Unassembled WGS sequence"/>
</dbReference>
<dbReference type="EMBL" id="RCMI01001176">
    <property type="protein sequence ID" value="KAG2889151.1"/>
    <property type="molecule type" value="Genomic_DNA"/>
</dbReference>
<name>A0A8T1JV68_9STRA</name>
<evidence type="ECO:0000313" key="3">
    <source>
        <dbReference type="EMBL" id="KAG2899959.1"/>
    </source>
</evidence>
<protein>
    <submittedName>
        <fullName evidence="1">Uncharacterized protein</fullName>
    </submittedName>
</protein>
<dbReference type="Proteomes" id="UP000760860">
    <property type="component" value="Unassembled WGS sequence"/>
</dbReference>
<dbReference type="EMBL" id="RCMG01000165">
    <property type="protein sequence ID" value="KAG2861078.1"/>
    <property type="molecule type" value="Genomic_DNA"/>
</dbReference>
<evidence type="ECO:0000313" key="5">
    <source>
        <dbReference type="EMBL" id="KAG3209780.1"/>
    </source>
</evidence>
<organism evidence="1 6">
    <name type="scientific">Phytophthora cactorum</name>
    <dbReference type="NCBI Taxonomy" id="29920"/>
    <lineage>
        <taxon>Eukaryota</taxon>
        <taxon>Sar</taxon>
        <taxon>Stramenopiles</taxon>
        <taxon>Oomycota</taxon>
        <taxon>Peronosporomycetes</taxon>
        <taxon>Peronosporales</taxon>
        <taxon>Peronosporaceae</taxon>
        <taxon>Phytophthora</taxon>
    </lineage>
</organism>
<accession>A0A8T1JV68</accession>
<comment type="caution">
    <text evidence="1">The sequence shown here is derived from an EMBL/GenBank/DDBJ whole genome shotgun (WGS) entry which is preliminary data.</text>
</comment>
<evidence type="ECO:0000313" key="1">
    <source>
        <dbReference type="EMBL" id="KAG2861078.1"/>
    </source>
</evidence>
<dbReference type="EMBL" id="RCMK01001180">
    <property type="protein sequence ID" value="KAG2899959.1"/>
    <property type="molecule type" value="Genomic_DNA"/>
</dbReference>
<dbReference type="AlphaFoldDB" id="A0A8T1JV68"/>
<reference evidence="1" key="1">
    <citation type="submission" date="2018-10" db="EMBL/GenBank/DDBJ databases">
        <title>Effector identification in a new, highly contiguous assembly of the strawberry crown rot pathogen Phytophthora cactorum.</title>
        <authorList>
            <person name="Armitage A.D."/>
            <person name="Nellist C.F."/>
            <person name="Bates H."/>
            <person name="Vickerstaff R.J."/>
            <person name="Harrison R.J."/>
        </authorList>
    </citation>
    <scope>NUCLEOTIDE SEQUENCE</scope>
    <source>
        <strain evidence="1">15-7</strain>
        <strain evidence="2">4032</strain>
        <strain evidence="3">4040</strain>
        <strain evidence="4">P415</strain>
        <strain evidence="5">P421</strain>
    </source>
</reference>
<dbReference type="Proteomes" id="UP000697107">
    <property type="component" value="Unassembled WGS sequence"/>
</dbReference>
<evidence type="ECO:0000313" key="4">
    <source>
        <dbReference type="EMBL" id="KAG2998915.1"/>
    </source>
</evidence>
<gene>
    <name evidence="1" type="ORF">PC113_g7503</name>
    <name evidence="2" type="ORF">PC115_g19823</name>
    <name evidence="3" type="ORF">PC117_g22101</name>
    <name evidence="4" type="ORF">PC118_g1084</name>
    <name evidence="5" type="ORF">PC129_g19219</name>
</gene>
<dbReference type="EMBL" id="RCML01000012">
    <property type="protein sequence ID" value="KAG2998915.1"/>
    <property type="molecule type" value="Genomic_DNA"/>
</dbReference>
<evidence type="ECO:0000313" key="2">
    <source>
        <dbReference type="EMBL" id="KAG2889151.1"/>
    </source>
</evidence>
<proteinExistence type="predicted"/>
<dbReference type="Proteomes" id="UP000774804">
    <property type="component" value="Unassembled WGS sequence"/>
</dbReference>